<name>A0A0R1TSV5_9LACO</name>
<accession>A0A0R1TSV5</accession>
<dbReference type="PANTHER" id="PTHR43482:SF1">
    <property type="entry name" value="PROTEIN AST1-RELATED"/>
    <property type="match status" value="1"/>
</dbReference>
<dbReference type="Gene3D" id="3.40.50.720">
    <property type="entry name" value="NAD(P)-binding Rossmann-like Domain"/>
    <property type="match status" value="1"/>
</dbReference>
<dbReference type="AlphaFoldDB" id="A0A0R1TSV5"/>
<evidence type="ECO:0000259" key="1">
    <source>
        <dbReference type="SMART" id="SM00829"/>
    </source>
</evidence>
<dbReference type="SUPFAM" id="SSF51735">
    <property type="entry name" value="NAD(P)-binding Rossmann-fold domains"/>
    <property type="match status" value="1"/>
</dbReference>
<dbReference type="EMBL" id="AZFJ01000062">
    <property type="protein sequence ID" value="KRL84412.1"/>
    <property type="molecule type" value="Genomic_DNA"/>
</dbReference>
<dbReference type="InterPro" id="IPR011032">
    <property type="entry name" value="GroES-like_sf"/>
</dbReference>
<dbReference type="RefSeq" id="WP_054650476.1">
    <property type="nucleotide sequence ID" value="NZ_AZFJ01000062.1"/>
</dbReference>
<dbReference type="Proteomes" id="UP000051922">
    <property type="component" value="Unassembled WGS sequence"/>
</dbReference>
<proteinExistence type="predicted"/>
<dbReference type="InterPro" id="IPR020843">
    <property type="entry name" value="ER"/>
</dbReference>
<protein>
    <submittedName>
        <fullName evidence="2">NADPH quinone reductase</fullName>
    </submittedName>
</protein>
<keyword evidence="3" id="KW-1185">Reference proteome</keyword>
<sequence>MNRFGFNQFGGPEVFTTIEAATPEPHDGQVQIHVLGFGINPYDATLRSGAAAKDRPLDFPIVPGVDVAGVITAVGPNVSDFAVGDRVMNYRPIGGYSEYVRASTSKVAHIPDAISIAEAAGLPQSTVVAYSILTDLLRTEAGKTIAVIGAAGGVGSVVLQFAQYLGLKTSAIANSHHHETLASFNPGEIGHYDLEDVGARFADQADYVVNASAGGNDHGIGVRMLQRHGQYVSVAFSTVDKTIKPNATYLQVGAGPRPNVPSAFALLNSACANDNGFHLPIATKLPMTLAGVIAAHELILTRHGAGKIVCVAEELEED</sequence>
<dbReference type="SMART" id="SM00829">
    <property type="entry name" value="PKS_ER"/>
    <property type="match status" value="1"/>
</dbReference>
<dbReference type="OrthoDB" id="9792162at2"/>
<gene>
    <name evidence="2" type="ORF">FC50_GL002264</name>
</gene>
<reference evidence="2 3" key="1">
    <citation type="journal article" date="2015" name="Genome Announc.">
        <title>Expanding the biotechnology potential of lactobacilli through comparative genomics of 213 strains and associated genera.</title>
        <authorList>
            <person name="Sun Z."/>
            <person name="Harris H.M."/>
            <person name="McCann A."/>
            <person name="Guo C."/>
            <person name="Argimon S."/>
            <person name="Zhang W."/>
            <person name="Yang X."/>
            <person name="Jeffery I.B."/>
            <person name="Cooney J.C."/>
            <person name="Kagawa T.F."/>
            <person name="Liu W."/>
            <person name="Song Y."/>
            <person name="Salvetti E."/>
            <person name="Wrobel A."/>
            <person name="Rasinkangas P."/>
            <person name="Parkhill J."/>
            <person name="Rea M.C."/>
            <person name="O'Sullivan O."/>
            <person name="Ritari J."/>
            <person name="Douillard F.P."/>
            <person name="Paul Ross R."/>
            <person name="Yang R."/>
            <person name="Briner A.E."/>
            <person name="Felis G.E."/>
            <person name="de Vos W.M."/>
            <person name="Barrangou R."/>
            <person name="Klaenhammer T.R."/>
            <person name="Caufield P.W."/>
            <person name="Cui Y."/>
            <person name="Zhang H."/>
            <person name="O'Toole P.W."/>
        </authorList>
    </citation>
    <scope>NUCLEOTIDE SEQUENCE [LARGE SCALE GENOMIC DNA]</scope>
    <source>
        <strain evidence="2 3">DSM 15945</strain>
    </source>
</reference>
<dbReference type="SUPFAM" id="SSF50129">
    <property type="entry name" value="GroES-like"/>
    <property type="match status" value="1"/>
</dbReference>
<comment type="caution">
    <text evidence="2">The sequence shown here is derived from an EMBL/GenBank/DDBJ whole genome shotgun (WGS) entry which is preliminary data.</text>
</comment>
<dbReference type="Gene3D" id="3.90.180.10">
    <property type="entry name" value="Medium-chain alcohol dehydrogenases, catalytic domain"/>
    <property type="match status" value="1"/>
</dbReference>
<feature type="domain" description="Enoyl reductase (ER)" evidence="1">
    <location>
        <begin position="10"/>
        <end position="310"/>
    </location>
</feature>
<evidence type="ECO:0000313" key="3">
    <source>
        <dbReference type="Proteomes" id="UP000051922"/>
    </source>
</evidence>
<dbReference type="CDD" id="cd05289">
    <property type="entry name" value="MDR_like_2"/>
    <property type="match status" value="1"/>
</dbReference>
<dbReference type="InterPro" id="IPR052585">
    <property type="entry name" value="Lipid_raft_assoc_Zn_ADH"/>
</dbReference>
<dbReference type="PANTHER" id="PTHR43482">
    <property type="entry name" value="PROTEIN AST1-RELATED"/>
    <property type="match status" value="1"/>
</dbReference>
<dbReference type="GO" id="GO:0016491">
    <property type="term" value="F:oxidoreductase activity"/>
    <property type="evidence" value="ECO:0007669"/>
    <property type="project" value="InterPro"/>
</dbReference>
<dbReference type="STRING" id="1423783.FC50_GL002264"/>
<dbReference type="InterPro" id="IPR013154">
    <property type="entry name" value="ADH-like_N"/>
</dbReference>
<dbReference type="PATRIC" id="fig|1423783.4.peg.2317"/>
<dbReference type="InterPro" id="IPR036291">
    <property type="entry name" value="NAD(P)-bd_dom_sf"/>
</dbReference>
<dbReference type="Pfam" id="PF08240">
    <property type="entry name" value="ADH_N"/>
    <property type="match status" value="1"/>
</dbReference>
<organism evidence="2 3">
    <name type="scientific">Lacticaseibacillus pantheris DSM 15945 = JCM 12539 = NBRC 106106</name>
    <dbReference type="NCBI Taxonomy" id="1423783"/>
    <lineage>
        <taxon>Bacteria</taxon>
        <taxon>Bacillati</taxon>
        <taxon>Bacillota</taxon>
        <taxon>Bacilli</taxon>
        <taxon>Lactobacillales</taxon>
        <taxon>Lactobacillaceae</taxon>
        <taxon>Lacticaseibacillus</taxon>
    </lineage>
</organism>
<evidence type="ECO:0000313" key="2">
    <source>
        <dbReference type="EMBL" id="KRL84412.1"/>
    </source>
</evidence>